<keyword evidence="1" id="KW-0812">Transmembrane</keyword>
<proteinExistence type="predicted"/>
<protein>
    <submittedName>
        <fullName evidence="2">Uncharacterized protein</fullName>
    </submittedName>
</protein>
<dbReference type="Proteomes" id="UP000648984">
    <property type="component" value="Unassembled WGS sequence"/>
</dbReference>
<comment type="caution">
    <text evidence="2">The sequence shown here is derived from an EMBL/GenBank/DDBJ whole genome shotgun (WGS) entry which is preliminary data.</text>
</comment>
<dbReference type="EMBL" id="WTVQ01000008">
    <property type="protein sequence ID" value="NMG74403.1"/>
    <property type="molecule type" value="Genomic_DNA"/>
</dbReference>
<reference evidence="2 3" key="1">
    <citation type="submission" date="2019-12" db="EMBL/GenBank/DDBJ databases">
        <title>Comparative genomics gives insights into the taxonomy of the Azoarcus-Aromatoleum group and reveals separate origins of nif in the plant-associated Azoarcus and non-plant-associated Aromatoleum sub-groups.</title>
        <authorList>
            <person name="Lafos M."/>
            <person name="Maluk M."/>
            <person name="Batista M."/>
            <person name="Junghare M."/>
            <person name="Carmona M."/>
            <person name="Faoro H."/>
            <person name="Cruz L.M."/>
            <person name="Battistoni F."/>
            <person name="De Souza E."/>
            <person name="Pedrosa F."/>
            <person name="Chen W.-M."/>
            <person name="Poole P.S."/>
            <person name="Dixon R.A."/>
            <person name="James E.K."/>
        </authorList>
    </citation>
    <scope>NUCLEOTIDE SEQUENCE [LARGE SCALE GENOMIC DNA]</scope>
    <source>
        <strain evidence="2 3">22Lin</strain>
    </source>
</reference>
<gene>
    <name evidence="2" type="ORF">GPA25_06480</name>
</gene>
<organism evidence="2 3">
    <name type="scientific">Aromatoleum diolicum</name>
    <dbReference type="NCBI Taxonomy" id="75796"/>
    <lineage>
        <taxon>Bacteria</taxon>
        <taxon>Pseudomonadati</taxon>
        <taxon>Pseudomonadota</taxon>
        <taxon>Betaproteobacteria</taxon>
        <taxon>Rhodocyclales</taxon>
        <taxon>Rhodocyclaceae</taxon>
        <taxon>Aromatoleum</taxon>
    </lineage>
</organism>
<evidence type="ECO:0000313" key="2">
    <source>
        <dbReference type="EMBL" id="NMG74403.1"/>
    </source>
</evidence>
<accession>A0ABX1Q7Y3</accession>
<feature type="transmembrane region" description="Helical" evidence="1">
    <location>
        <begin position="68"/>
        <end position="92"/>
    </location>
</feature>
<evidence type="ECO:0000313" key="3">
    <source>
        <dbReference type="Proteomes" id="UP000648984"/>
    </source>
</evidence>
<keyword evidence="1" id="KW-0472">Membrane</keyword>
<feature type="transmembrane region" description="Helical" evidence="1">
    <location>
        <begin position="98"/>
        <end position="115"/>
    </location>
</feature>
<evidence type="ECO:0000256" key="1">
    <source>
        <dbReference type="SAM" id="Phobius"/>
    </source>
</evidence>
<dbReference type="RefSeq" id="WP_169259559.1">
    <property type="nucleotide sequence ID" value="NZ_WTVQ01000008.1"/>
</dbReference>
<keyword evidence="3" id="KW-1185">Reference proteome</keyword>
<keyword evidence="1" id="KW-1133">Transmembrane helix</keyword>
<sequence length="125" mass="13846">MANNRLRLASVTAVTYLVVVLGGTLVRFANTGDAFTLRFSLTQPATWIAAFIAAIVAWGLWKHYRWAWWLGIAAAGYQLFRLLGWIVGHFSFSRPPGFGPLLVAALLLAFLVLLFPSHVRASCNR</sequence>
<name>A0ABX1Q7Y3_9RHOO</name>
<feature type="transmembrane region" description="Helical" evidence="1">
    <location>
        <begin position="44"/>
        <end position="61"/>
    </location>
</feature>